<gene>
    <name evidence="1" type="ORF">MILVUS5_LOCUS12030</name>
</gene>
<sequence length="147" mass="17008">MRMEYLGSTEINVKKEVKVVNRAETDGNKNTFERYRGYLLRGFLLLLVGTTIFSDKANNYVDLTYLKFFIDLDRIDSYSWGTAAPAFLYWELTNAVVPDYKYVAGYMALLQAWVYDHFKDIGGAKSKSYVEEMPRACKYDLTKGQTN</sequence>
<keyword evidence="2" id="KW-1185">Reference proteome</keyword>
<organism evidence="1 2">
    <name type="scientific">Trifolium pratense</name>
    <name type="common">Red clover</name>
    <dbReference type="NCBI Taxonomy" id="57577"/>
    <lineage>
        <taxon>Eukaryota</taxon>
        <taxon>Viridiplantae</taxon>
        <taxon>Streptophyta</taxon>
        <taxon>Embryophyta</taxon>
        <taxon>Tracheophyta</taxon>
        <taxon>Spermatophyta</taxon>
        <taxon>Magnoliopsida</taxon>
        <taxon>eudicotyledons</taxon>
        <taxon>Gunneridae</taxon>
        <taxon>Pentapetalae</taxon>
        <taxon>rosids</taxon>
        <taxon>fabids</taxon>
        <taxon>Fabales</taxon>
        <taxon>Fabaceae</taxon>
        <taxon>Papilionoideae</taxon>
        <taxon>50 kb inversion clade</taxon>
        <taxon>NPAAA clade</taxon>
        <taxon>Hologalegina</taxon>
        <taxon>IRL clade</taxon>
        <taxon>Trifolieae</taxon>
        <taxon>Trifolium</taxon>
    </lineage>
</organism>
<dbReference type="Proteomes" id="UP001177021">
    <property type="component" value="Unassembled WGS sequence"/>
</dbReference>
<evidence type="ECO:0000313" key="2">
    <source>
        <dbReference type="Proteomes" id="UP001177021"/>
    </source>
</evidence>
<evidence type="ECO:0000313" key="1">
    <source>
        <dbReference type="EMBL" id="CAJ2642560.1"/>
    </source>
</evidence>
<comment type="caution">
    <text evidence="1">The sequence shown here is derived from an EMBL/GenBank/DDBJ whole genome shotgun (WGS) entry which is preliminary data.</text>
</comment>
<proteinExistence type="predicted"/>
<name>A0ACB0JE90_TRIPR</name>
<accession>A0ACB0JE90</accession>
<protein>
    <submittedName>
        <fullName evidence="1">Uncharacterized protein</fullName>
    </submittedName>
</protein>
<reference evidence="1" key="1">
    <citation type="submission" date="2023-10" db="EMBL/GenBank/DDBJ databases">
        <authorList>
            <person name="Rodriguez Cubillos JULIANA M."/>
            <person name="De Vega J."/>
        </authorList>
    </citation>
    <scope>NUCLEOTIDE SEQUENCE</scope>
</reference>
<dbReference type="EMBL" id="CASHSV030000034">
    <property type="protein sequence ID" value="CAJ2642560.1"/>
    <property type="molecule type" value="Genomic_DNA"/>
</dbReference>